<dbReference type="PANTHER" id="PTHR33116">
    <property type="entry name" value="REVERSE TRANSCRIPTASE ZINC-BINDING DOMAIN-CONTAINING PROTEIN-RELATED-RELATED"/>
    <property type="match status" value="1"/>
</dbReference>
<organism evidence="1">
    <name type="scientific">Sesamum latifolium</name>
    <dbReference type="NCBI Taxonomy" id="2727402"/>
    <lineage>
        <taxon>Eukaryota</taxon>
        <taxon>Viridiplantae</taxon>
        <taxon>Streptophyta</taxon>
        <taxon>Embryophyta</taxon>
        <taxon>Tracheophyta</taxon>
        <taxon>Spermatophyta</taxon>
        <taxon>Magnoliopsida</taxon>
        <taxon>eudicotyledons</taxon>
        <taxon>Gunneridae</taxon>
        <taxon>Pentapetalae</taxon>
        <taxon>asterids</taxon>
        <taxon>lamiids</taxon>
        <taxon>Lamiales</taxon>
        <taxon>Pedaliaceae</taxon>
        <taxon>Sesamum</taxon>
    </lineage>
</organism>
<comment type="caution">
    <text evidence="1">The sequence shown here is derived from an EMBL/GenBank/DDBJ whole genome shotgun (WGS) entry which is preliminary data.</text>
</comment>
<dbReference type="AlphaFoldDB" id="A0AAW2XXD4"/>
<accession>A0AAW2XXD4</accession>
<protein>
    <submittedName>
        <fullName evidence="1">Uncharacterized protein</fullName>
    </submittedName>
</protein>
<proteinExistence type="predicted"/>
<name>A0AAW2XXD4_9LAMI</name>
<sequence length="245" mass="28147">MFNLLAGTKIFHTLDFQEGHLPVRYTGRWLLYCPKEEIEKRLRSFLWKDTTSSGYPKVAWDQACKPLVEGGQGLRDILALNRALMSRHLWAIIARDRNSIWVNCFGQTRLRDKSLWTVTEGKGSWGWRKLLKLRPILQTNIQFCVGDCMRFSLWHDPWHTLGPLILRYPRDPQLTGTCSSATLSFVLDNGQWRWPLFTDIACSDIVHLLPVIHPGTDRVTWRSNGGAFSTSSAYDLFRLSGPKVG</sequence>
<reference evidence="1" key="1">
    <citation type="submission" date="2020-06" db="EMBL/GenBank/DDBJ databases">
        <authorList>
            <person name="Li T."/>
            <person name="Hu X."/>
            <person name="Zhang T."/>
            <person name="Song X."/>
            <person name="Zhang H."/>
            <person name="Dai N."/>
            <person name="Sheng W."/>
            <person name="Hou X."/>
            <person name="Wei L."/>
        </authorList>
    </citation>
    <scope>NUCLEOTIDE SEQUENCE</scope>
    <source>
        <strain evidence="1">KEN1</strain>
        <tissue evidence="1">Leaf</tissue>
    </source>
</reference>
<reference evidence="1" key="2">
    <citation type="journal article" date="2024" name="Plant">
        <title>Genomic evolution and insights into agronomic trait innovations of Sesamum species.</title>
        <authorList>
            <person name="Miao H."/>
            <person name="Wang L."/>
            <person name="Qu L."/>
            <person name="Liu H."/>
            <person name="Sun Y."/>
            <person name="Le M."/>
            <person name="Wang Q."/>
            <person name="Wei S."/>
            <person name="Zheng Y."/>
            <person name="Lin W."/>
            <person name="Duan Y."/>
            <person name="Cao H."/>
            <person name="Xiong S."/>
            <person name="Wang X."/>
            <person name="Wei L."/>
            <person name="Li C."/>
            <person name="Ma Q."/>
            <person name="Ju M."/>
            <person name="Zhao R."/>
            <person name="Li G."/>
            <person name="Mu C."/>
            <person name="Tian Q."/>
            <person name="Mei H."/>
            <person name="Zhang T."/>
            <person name="Gao T."/>
            <person name="Zhang H."/>
        </authorList>
    </citation>
    <scope>NUCLEOTIDE SEQUENCE</scope>
    <source>
        <strain evidence="1">KEN1</strain>
    </source>
</reference>
<dbReference type="PANTHER" id="PTHR33116:SF78">
    <property type="entry name" value="OS12G0587133 PROTEIN"/>
    <property type="match status" value="1"/>
</dbReference>
<dbReference type="EMBL" id="JACGWN010000002">
    <property type="protein sequence ID" value="KAL0458523.1"/>
    <property type="molecule type" value="Genomic_DNA"/>
</dbReference>
<evidence type="ECO:0000313" key="1">
    <source>
        <dbReference type="EMBL" id="KAL0458523.1"/>
    </source>
</evidence>
<gene>
    <name evidence="1" type="ORF">Slati_0479500</name>
</gene>